<keyword evidence="2" id="KW-0808">Transferase</keyword>
<comment type="caution">
    <text evidence="2">The sequence shown here is derived from an EMBL/GenBank/DDBJ whole genome shotgun (WGS) entry which is preliminary data.</text>
</comment>
<dbReference type="EMBL" id="JBBVGT010000003">
    <property type="protein sequence ID" value="MFB5946574.1"/>
    <property type="molecule type" value="Genomic_DNA"/>
</dbReference>
<dbReference type="Pfam" id="PF04230">
    <property type="entry name" value="PS_pyruv_trans"/>
    <property type="match status" value="1"/>
</dbReference>
<sequence length="314" mass="36990">MHFAEKIQSLRERVFEQISPLITEDFIYLDLPYHNNIGDTLIWEGTLQFFKQLPHRCTYKSSVATFKESRIQVDGGIILLHGGGNFGDLWPDHQRFRMDIIRKYPKHRIIILPQTFFYEDQDLMKQDAEVMAKHPDLHICARDNKSLAILQEHFGKNNILLVPDMAFCIPKQLLDKYRIAETDKTLILKRKDKELSEASIERLAPKGKHVEIRDWPSLEMSKAPSKRLYDILNNKYTSRSMVDWYAHHFFKNKLLNMGIAFVSQYKEIYTTRLHVAILAVLLHKHCFFLDNSYGKNSTFHDTWFNDLEGISFLK</sequence>
<dbReference type="InterPro" id="IPR007345">
    <property type="entry name" value="Polysacch_pyruvyl_Trfase"/>
</dbReference>
<keyword evidence="3" id="KW-1185">Reference proteome</keyword>
<evidence type="ECO:0000313" key="3">
    <source>
        <dbReference type="Proteomes" id="UP001580928"/>
    </source>
</evidence>
<dbReference type="GO" id="GO:0016740">
    <property type="term" value="F:transferase activity"/>
    <property type="evidence" value="ECO:0007669"/>
    <property type="project" value="UniProtKB-KW"/>
</dbReference>
<name>A0ABV5CG89_9SPHI</name>
<dbReference type="Proteomes" id="UP001580928">
    <property type="component" value="Unassembled WGS sequence"/>
</dbReference>
<evidence type="ECO:0000259" key="1">
    <source>
        <dbReference type="Pfam" id="PF04230"/>
    </source>
</evidence>
<accession>A0ABV5CG89</accession>
<gene>
    <name evidence="2" type="ORF">WKR92_12120</name>
</gene>
<protein>
    <submittedName>
        <fullName evidence="2">Polysaccharide pyruvyl transferase family protein</fullName>
    </submittedName>
</protein>
<organism evidence="2 3">
    <name type="scientific">Albibacterium profundi</name>
    <dbReference type="NCBI Taxonomy" id="3134906"/>
    <lineage>
        <taxon>Bacteria</taxon>
        <taxon>Pseudomonadati</taxon>
        <taxon>Bacteroidota</taxon>
        <taxon>Sphingobacteriia</taxon>
        <taxon>Sphingobacteriales</taxon>
        <taxon>Sphingobacteriaceae</taxon>
        <taxon>Albibacterium</taxon>
    </lineage>
</organism>
<feature type="domain" description="Polysaccharide pyruvyl transferase" evidence="1">
    <location>
        <begin position="36"/>
        <end position="293"/>
    </location>
</feature>
<evidence type="ECO:0000313" key="2">
    <source>
        <dbReference type="EMBL" id="MFB5946574.1"/>
    </source>
</evidence>
<proteinExistence type="predicted"/>
<reference evidence="2 3" key="1">
    <citation type="submission" date="2024-04" db="EMBL/GenBank/DDBJ databases">
        <title>Albibacterium profundi sp. nov., isolated from sediment of the Challenger Deep of Mariana Trench.</title>
        <authorList>
            <person name="Wang Y."/>
        </authorList>
    </citation>
    <scope>NUCLEOTIDE SEQUENCE [LARGE SCALE GENOMIC DNA]</scope>
    <source>
        <strain evidence="2 3">RHL897</strain>
    </source>
</reference>
<dbReference type="RefSeq" id="WP_375558103.1">
    <property type="nucleotide sequence ID" value="NZ_JBBVGT010000003.1"/>
</dbReference>